<evidence type="ECO:0000256" key="5">
    <source>
        <dbReference type="ARBA" id="ARBA00024335"/>
    </source>
</evidence>
<dbReference type="NCBIfam" id="NF005392">
    <property type="entry name" value="PRK06937.1"/>
    <property type="match status" value="1"/>
</dbReference>
<protein>
    <recommendedName>
        <fullName evidence="6">Type 3 secretion system stator protein</fullName>
    </recommendedName>
</protein>
<dbReference type="GO" id="GO:0005829">
    <property type="term" value="C:cytosol"/>
    <property type="evidence" value="ECO:0007669"/>
    <property type="project" value="TreeGrafter"/>
</dbReference>
<evidence type="ECO:0000256" key="1">
    <source>
        <dbReference type="ARBA" id="ARBA00004496"/>
    </source>
</evidence>
<dbReference type="InterPro" id="IPR051472">
    <property type="entry name" value="T3SS_Stator/FliH"/>
</dbReference>
<organism evidence="8 9">
    <name type="scientific">Pseudomonas soli</name>
    <dbReference type="NCBI Taxonomy" id="1306993"/>
    <lineage>
        <taxon>Bacteria</taxon>
        <taxon>Pseudomonadati</taxon>
        <taxon>Pseudomonadota</taxon>
        <taxon>Gammaproteobacteria</taxon>
        <taxon>Pseudomonadales</taxon>
        <taxon>Pseudomonadaceae</taxon>
        <taxon>Pseudomonas</taxon>
    </lineage>
</organism>
<dbReference type="PANTHER" id="PTHR34982:SF4">
    <property type="entry name" value="TYPE 3 SECRETION SYSTEM STATOR PROTEIN"/>
    <property type="match status" value="1"/>
</dbReference>
<keyword evidence="3" id="KW-0963">Cytoplasm</keyword>
<gene>
    <name evidence="8" type="ORF">SAMN05216230_105114</name>
</gene>
<dbReference type="EMBL" id="FOEQ01000005">
    <property type="protein sequence ID" value="SER03241.1"/>
    <property type="molecule type" value="Genomic_DNA"/>
</dbReference>
<reference evidence="8 9" key="1">
    <citation type="submission" date="2016-10" db="EMBL/GenBank/DDBJ databases">
        <authorList>
            <person name="de Groot N.N."/>
        </authorList>
    </citation>
    <scope>NUCLEOTIDE SEQUENCE [LARGE SCALE GENOMIC DNA]</scope>
    <source>
        <strain evidence="8 9">LMG 27941</strain>
    </source>
</reference>
<evidence type="ECO:0000256" key="2">
    <source>
        <dbReference type="ARBA" id="ARBA00022448"/>
    </source>
</evidence>
<comment type="similarity">
    <text evidence="5">Belongs to the SctL stator family.</text>
</comment>
<keyword evidence="2" id="KW-0813">Transport</keyword>
<dbReference type="PANTHER" id="PTHR34982">
    <property type="entry name" value="YOP PROTEINS TRANSLOCATION PROTEIN L"/>
    <property type="match status" value="1"/>
</dbReference>
<evidence type="ECO:0000256" key="3">
    <source>
        <dbReference type="ARBA" id="ARBA00022490"/>
    </source>
</evidence>
<keyword evidence="4" id="KW-0653">Protein transport</keyword>
<dbReference type="Pfam" id="PF02108">
    <property type="entry name" value="FliH"/>
    <property type="match status" value="1"/>
</dbReference>
<dbReference type="AlphaFoldDB" id="A0A1H9KVJ0"/>
<evidence type="ECO:0000256" key="6">
    <source>
        <dbReference type="ARBA" id="ARBA00040494"/>
    </source>
</evidence>
<dbReference type="InterPro" id="IPR012842">
    <property type="entry name" value="T3SS_SctL/SctL2"/>
</dbReference>
<comment type="subcellular location">
    <subcellularLocation>
        <location evidence="1">Cytoplasm</location>
    </subcellularLocation>
</comment>
<evidence type="ECO:0000256" key="4">
    <source>
        <dbReference type="ARBA" id="ARBA00022927"/>
    </source>
</evidence>
<dbReference type="Proteomes" id="UP000199221">
    <property type="component" value="Unassembled WGS sequence"/>
</dbReference>
<dbReference type="NCBIfam" id="TIGR02499">
    <property type="entry name" value="HrpE_YscL_not"/>
    <property type="match status" value="1"/>
</dbReference>
<dbReference type="GO" id="GO:0030254">
    <property type="term" value="P:protein secretion by the type III secretion system"/>
    <property type="evidence" value="ECO:0007669"/>
    <property type="project" value="InterPro"/>
</dbReference>
<proteinExistence type="inferred from homology"/>
<dbReference type="RefSeq" id="WP_094011322.1">
    <property type="nucleotide sequence ID" value="NZ_FOEQ01000005.1"/>
</dbReference>
<dbReference type="InterPro" id="IPR018035">
    <property type="entry name" value="Flagellar_FliH/T3SS_HrpE"/>
</dbReference>
<evidence type="ECO:0000313" key="9">
    <source>
        <dbReference type="Proteomes" id="UP000199221"/>
    </source>
</evidence>
<accession>A0A1H9KVJ0</accession>
<evidence type="ECO:0000313" key="8">
    <source>
        <dbReference type="EMBL" id="SER03241.1"/>
    </source>
</evidence>
<evidence type="ECO:0000259" key="7">
    <source>
        <dbReference type="Pfam" id="PF02108"/>
    </source>
</evidence>
<feature type="domain" description="Flagellar assembly protein FliH/Type III secretion system HrpE" evidence="7">
    <location>
        <begin position="76"/>
        <end position="193"/>
    </location>
</feature>
<name>A0A1H9KVJ0_9PSED</name>
<sequence length="211" mass="22970">MLPFIELNDCRPMVEPGCTVLRSADYQRFLEAGALIESARQRASELDAQADAVLEAQHRLGHEVGLEMAAIEQAVMLHSVRLRCAELYRQADRQLSEVVYQAVGKVLGAYPDIELTLAATRQALAQVQPCEALVLHVCPEQVREVRLRIDAILEQFPDTGPLEICGDARLARGGCRLETAGCVIDASIEGQLSALQRVLVQGVADNEAGSP</sequence>